<organism evidence="2 3">
    <name type="scientific">Tilletiopsis washingtonensis</name>
    <dbReference type="NCBI Taxonomy" id="58919"/>
    <lineage>
        <taxon>Eukaryota</taxon>
        <taxon>Fungi</taxon>
        <taxon>Dikarya</taxon>
        <taxon>Basidiomycota</taxon>
        <taxon>Ustilaginomycotina</taxon>
        <taxon>Exobasidiomycetes</taxon>
        <taxon>Entylomatales</taxon>
        <taxon>Entylomatales incertae sedis</taxon>
        <taxon>Tilletiopsis</taxon>
    </lineage>
</organism>
<keyword evidence="3" id="KW-1185">Reference proteome</keyword>
<dbReference type="GeneID" id="37269641"/>
<dbReference type="EMBL" id="KZ819290">
    <property type="protein sequence ID" value="PWN98750.1"/>
    <property type="molecule type" value="Genomic_DNA"/>
</dbReference>
<evidence type="ECO:0000313" key="2">
    <source>
        <dbReference type="EMBL" id="PWN98750.1"/>
    </source>
</evidence>
<proteinExistence type="predicted"/>
<feature type="region of interest" description="Disordered" evidence="1">
    <location>
        <begin position="26"/>
        <end position="58"/>
    </location>
</feature>
<name>A0A316ZAM9_9BASI</name>
<protein>
    <submittedName>
        <fullName evidence="2">Uncharacterized protein</fullName>
    </submittedName>
</protein>
<feature type="compositionally biased region" description="Polar residues" evidence="1">
    <location>
        <begin position="29"/>
        <end position="42"/>
    </location>
</feature>
<evidence type="ECO:0000256" key="1">
    <source>
        <dbReference type="SAM" id="MobiDB-lite"/>
    </source>
</evidence>
<reference evidence="2 3" key="1">
    <citation type="journal article" date="2018" name="Mol. Biol. Evol.">
        <title>Broad Genomic Sampling Reveals a Smut Pathogenic Ancestry of the Fungal Clade Ustilaginomycotina.</title>
        <authorList>
            <person name="Kijpornyongpan T."/>
            <person name="Mondo S.J."/>
            <person name="Barry K."/>
            <person name="Sandor L."/>
            <person name="Lee J."/>
            <person name="Lipzen A."/>
            <person name="Pangilinan J."/>
            <person name="LaButti K."/>
            <person name="Hainaut M."/>
            <person name="Henrissat B."/>
            <person name="Grigoriev I.V."/>
            <person name="Spatafora J.W."/>
            <person name="Aime M.C."/>
        </authorList>
    </citation>
    <scope>NUCLEOTIDE SEQUENCE [LARGE SCALE GENOMIC DNA]</scope>
    <source>
        <strain evidence="2 3">MCA 4186</strain>
    </source>
</reference>
<accession>A0A316ZAM9</accession>
<dbReference type="Proteomes" id="UP000245946">
    <property type="component" value="Unassembled WGS sequence"/>
</dbReference>
<gene>
    <name evidence="2" type="ORF">FA09DRAFT_329252</name>
</gene>
<dbReference type="RefSeq" id="XP_025599029.1">
    <property type="nucleotide sequence ID" value="XM_025742097.1"/>
</dbReference>
<dbReference type="AlphaFoldDB" id="A0A316ZAM9"/>
<evidence type="ECO:0000313" key="3">
    <source>
        <dbReference type="Proteomes" id="UP000245946"/>
    </source>
</evidence>
<sequence>MAAAARWRRSGDLGLLLHTRRAGGLGRAWTTTSTARRGSAQPTDRRKPARSPGSTVPRALAARAASICAV</sequence>